<dbReference type="Proteomes" id="UP001519310">
    <property type="component" value="Unassembled WGS sequence"/>
</dbReference>
<organism evidence="4 5">
    <name type="scientific">Streptomyces avidinii</name>
    <dbReference type="NCBI Taxonomy" id="1895"/>
    <lineage>
        <taxon>Bacteria</taxon>
        <taxon>Bacillati</taxon>
        <taxon>Actinomycetota</taxon>
        <taxon>Actinomycetes</taxon>
        <taxon>Kitasatosporales</taxon>
        <taxon>Streptomycetaceae</taxon>
        <taxon>Streptomyces</taxon>
    </lineage>
</organism>
<proteinExistence type="inferred from homology"/>
<comment type="similarity">
    <text evidence="1 2">Belongs to the anti-sigma-factor antagonist family.</text>
</comment>
<evidence type="ECO:0000256" key="1">
    <source>
        <dbReference type="ARBA" id="ARBA00009013"/>
    </source>
</evidence>
<dbReference type="InterPro" id="IPR058548">
    <property type="entry name" value="MlaB-like_STAS"/>
</dbReference>
<comment type="caution">
    <text evidence="4">The sequence shown here is derived from an EMBL/GenBank/DDBJ whole genome shotgun (WGS) entry which is preliminary data.</text>
</comment>
<evidence type="ECO:0000313" key="4">
    <source>
        <dbReference type="EMBL" id="MBP2034912.1"/>
    </source>
</evidence>
<evidence type="ECO:0000313" key="5">
    <source>
        <dbReference type="Proteomes" id="UP001519310"/>
    </source>
</evidence>
<keyword evidence="5" id="KW-1185">Reference proteome</keyword>
<dbReference type="EMBL" id="JAGGLQ010000001">
    <property type="protein sequence ID" value="MBP2034912.1"/>
    <property type="molecule type" value="Genomic_DNA"/>
</dbReference>
<protein>
    <recommendedName>
        <fullName evidence="2">Anti-sigma factor antagonist</fullName>
    </recommendedName>
</protein>
<evidence type="ECO:0000259" key="3">
    <source>
        <dbReference type="PROSITE" id="PS50801"/>
    </source>
</evidence>
<name>A0ABS4KXZ7_STRAV</name>
<dbReference type="InterPro" id="IPR036513">
    <property type="entry name" value="STAS_dom_sf"/>
</dbReference>
<dbReference type="RefSeq" id="WP_189965646.1">
    <property type="nucleotide sequence ID" value="NZ_BMVL01000002.1"/>
</dbReference>
<dbReference type="PANTHER" id="PTHR33495:SF2">
    <property type="entry name" value="ANTI-SIGMA FACTOR ANTAGONIST TM_1081-RELATED"/>
    <property type="match status" value="1"/>
</dbReference>
<gene>
    <name evidence="4" type="ORF">J2Z77_000696</name>
</gene>
<reference evidence="4 5" key="1">
    <citation type="submission" date="2021-03" db="EMBL/GenBank/DDBJ databases">
        <title>Genomic Encyclopedia of Type Strains, Phase IV (KMG-IV): sequencing the most valuable type-strain genomes for metagenomic binning, comparative biology and taxonomic classification.</title>
        <authorList>
            <person name="Goeker M."/>
        </authorList>
    </citation>
    <scope>NUCLEOTIDE SEQUENCE [LARGE SCALE GENOMIC DNA]</scope>
    <source>
        <strain evidence="4 5">DSM 40526</strain>
    </source>
</reference>
<accession>A0ABS4KXZ7</accession>
<dbReference type="NCBIfam" id="TIGR00377">
    <property type="entry name" value="ant_ant_sig"/>
    <property type="match status" value="1"/>
</dbReference>
<feature type="domain" description="STAS" evidence="3">
    <location>
        <begin position="27"/>
        <end position="108"/>
    </location>
</feature>
<dbReference type="Gene3D" id="3.30.750.24">
    <property type="entry name" value="STAS domain"/>
    <property type="match status" value="1"/>
</dbReference>
<evidence type="ECO:0000256" key="2">
    <source>
        <dbReference type="RuleBase" id="RU003749"/>
    </source>
</evidence>
<dbReference type="InterPro" id="IPR002645">
    <property type="entry name" value="STAS_dom"/>
</dbReference>
<dbReference type="SUPFAM" id="SSF52091">
    <property type="entry name" value="SpoIIaa-like"/>
    <property type="match status" value="1"/>
</dbReference>
<dbReference type="InterPro" id="IPR003658">
    <property type="entry name" value="Anti-sigma_ant"/>
</dbReference>
<sequence length="126" mass="13503">MTGTNGTTTAADFGSDLLEANPDETHVVHVCGEMDLDHVETLRSELMAAMDAAPPGGVLVVDLLRSSFCDSSGLGVLLEVRRRARESGRVLRLTALSHQMVRLLELSGSADMFEVAAPDVCPLPRR</sequence>
<dbReference type="PANTHER" id="PTHR33495">
    <property type="entry name" value="ANTI-SIGMA FACTOR ANTAGONIST TM_1081-RELATED-RELATED"/>
    <property type="match status" value="1"/>
</dbReference>
<dbReference type="CDD" id="cd07043">
    <property type="entry name" value="STAS_anti-anti-sigma_factors"/>
    <property type="match status" value="1"/>
</dbReference>
<dbReference type="Pfam" id="PF13466">
    <property type="entry name" value="STAS_2"/>
    <property type="match status" value="1"/>
</dbReference>
<dbReference type="PROSITE" id="PS50801">
    <property type="entry name" value="STAS"/>
    <property type="match status" value="1"/>
</dbReference>